<evidence type="ECO:0000256" key="2">
    <source>
        <dbReference type="SAM" id="SignalP"/>
    </source>
</evidence>
<feature type="region of interest" description="Disordered" evidence="1">
    <location>
        <begin position="43"/>
        <end position="100"/>
    </location>
</feature>
<evidence type="ECO:0008006" key="5">
    <source>
        <dbReference type="Google" id="ProtNLM"/>
    </source>
</evidence>
<dbReference type="RefSeq" id="WP_184161841.1">
    <property type="nucleotide sequence ID" value="NZ_JACHLN010000001.1"/>
</dbReference>
<comment type="caution">
    <text evidence="3">The sequence shown here is derived from an EMBL/GenBank/DDBJ whole genome shotgun (WGS) entry which is preliminary data.</text>
</comment>
<keyword evidence="2" id="KW-0732">Signal</keyword>
<keyword evidence="4" id="KW-1185">Reference proteome</keyword>
<dbReference type="AlphaFoldDB" id="A0A7W7NPR7"/>
<evidence type="ECO:0000313" key="3">
    <source>
        <dbReference type="EMBL" id="MBB4837380.1"/>
    </source>
</evidence>
<dbReference type="Proteomes" id="UP000575241">
    <property type="component" value="Unassembled WGS sequence"/>
</dbReference>
<gene>
    <name evidence="3" type="ORF">HNP52_000431</name>
</gene>
<dbReference type="EMBL" id="JACHLN010000001">
    <property type="protein sequence ID" value="MBB4837380.1"/>
    <property type="molecule type" value="Genomic_DNA"/>
</dbReference>
<evidence type="ECO:0000313" key="4">
    <source>
        <dbReference type="Proteomes" id="UP000575241"/>
    </source>
</evidence>
<dbReference type="PROSITE" id="PS51257">
    <property type="entry name" value="PROKAR_LIPOPROTEIN"/>
    <property type="match status" value="1"/>
</dbReference>
<evidence type="ECO:0000256" key="1">
    <source>
        <dbReference type="SAM" id="MobiDB-lite"/>
    </source>
</evidence>
<organism evidence="3 4">
    <name type="scientific">Sphingomonas kyeonggiensis</name>
    <dbReference type="NCBI Taxonomy" id="1268553"/>
    <lineage>
        <taxon>Bacteria</taxon>
        <taxon>Pseudomonadati</taxon>
        <taxon>Pseudomonadota</taxon>
        <taxon>Alphaproteobacteria</taxon>
        <taxon>Sphingomonadales</taxon>
        <taxon>Sphingomonadaceae</taxon>
        <taxon>Sphingomonas</taxon>
    </lineage>
</organism>
<protein>
    <recommendedName>
        <fullName evidence="5">Lipoprotein</fullName>
    </recommendedName>
</protein>
<feature type="signal peptide" evidence="2">
    <location>
        <begin position="1"/>
        <end position="21"/>
    </location>
</feature>
<feature type="chain" id="PRO_5031172198" description="Lipoprotein" evidence="2">
    <location>
        <begin position="22"/>
        <end position="100"/>
    </location>
</feature>
<feature type="compositionally biased region" description="Basic and acidic residues" evidence="1">
    <location>
        <begin position="48"/>
        <end position="80"/>
    </location>
</feature>
<proteinExistence type="predicted"/>
<accession>A0A7W7NPR7</accession>
<sequence length="100" mass="10988">MRKFLVPIIIALPLLSGGCIAKTVVDVATMPVRAGAQAADWATTSQDEADRNYGRKMREKEAREGKELRKLCKKHPEDQRCQGGAADNGFRADPGGNRYN</sequence>
<reference evidence="3 4" key="1">
    <citation type="submission" date="2020-08" db="EMBL/GenBank/DDBJ databases">
        <title>Functional genomics of gut bacteria from endangered species of beetles.</title>
        <authorList>
            <person name="Carlos-Shanley C."/>
        </authorList>
    </citation>
    <scope>NUCLEOTIDE SEQUENCE [LARGE SCALE GENOMIC DNA]</scope>
    <source>
        <strain evidence="3 4">S00224</strain>
    </source>
</reference>
<name>A0A7W7NPR7_9SPHN</name>